<dbReference type="Pfam" id="PF00403">
    <property type="entry name" value="HMA"/>
    <property type="match status" value="1"/>
</dbReference>
<dbReference type="RefSeq" id="WP_149679496.1">
    <property type="nucleotide sequence ID" value="NZ_FQZP01000057.1"/>
</dbReference>
<feature type="transmembrane region" description="Helical" evidence="2">
    <location>
        <begin position="93"/>
        <end position="112"/>
    </location>
</feature>
<keyword evidence="2" id="KW-0472">Membrane</keyword>
<protein>
    <submittedName>
        <fullName evidence="4">Sulfite exporter TauE/SafE</fullName>
    </submittedName>
</protein>
<dbReference type="InterPro" id="IPR039447">
    <property type="entry name" value="UreH-like_TM_dom"/>
</dbReference>
<evidence type="ECO:0000313" key="5">
    <source>
        <dbReference type="Proteomes" id="UP000324781"/>
    </source>
</evidence>
<evidence type="ECO:0000259" key="3">
    <source>
        <dbReference type="PROSITE" id="PS50846"/>
    </source>
</evidence>
<gene>
    <name evidence="4" type="ORF">SAMN05444373_105712</name>
</gene>
<proteinExistence type="predicted"/>
<dbReference type="PROSITE" id="PS50846">
    <property type="entry name" value="HMA_2"/>
    <property type="match status" value="1"/>
</dbReference>
<sequence length="498" mass="53426">MERQLILKVLKIEGMTCTGCESRIEKALRKLDGVVEARAIYANSQVFVTYDAGVIRLEQIIEAIEKLEYKVGGETREPSDTKAADKRTPTSRLLGIGVLALAIYVMLNTVGIDFLPEIEASMGYGVLFVVGLLTSLHCVAMCGGLNLSQCVSYATGNGRFSKLRPSLLYNAGRVISYTVIGGIVGALGSVISFSGAARGIVAVIAGVFMVIMGLNMLNVFPWLKNLNPRIPGMFRRKLPGGRGKRGPFYVGLLNGLMPCGPLQAMQLYALGTGSFAAGALSMFLFSMGTVPLMFGFGALSTLLSGKYTHKMMRISAVLVIALGLSMAGRGLALSGFSLPSPSFDGGSRARSGNVAVVQDGVQVVTTRLYSGRYEPITVQKGIPVRWVIKARKEDINGCNNEIIIPAFNKSKKLAPGDNIIEFTPTETGTFVYSCWMGMIRSKIVVVDDINNIGTGGEVRQSDYRIPVGKAAAAVIKEKQVDAINPEANRFFGGLHLCH</sequence>
<dbReference type="Gene3D" id="3.30.70.100">
    <property type="match status" value="1"/>
</dbReference>
<evidence type="ECO:0000313" key="4">
    <source>
        <dbReference type="EMBL" id="SHJ46469.1"/>
    </source>
</evidence>
<feature type="domain" description="HMA" evidence="3">
    <location>
        <begin position="6"/>
        <end position="72"/>
    </location>
</feature>
<name>A0A1M6JIE0_9FIRM</name>
<dbReference type="SUPFAM" id="SSF49503">
    <property type="entry name" value="Cupredoxins"/>
    <property type="match status" value="1"/>
</dbReference>
<dbReference type="PANTHER" id="PTHR42208">
    <property type="entry name" value="HEAVY METAL TRANSPORTER-RELATED"/>
    <property type="match status" value="1"/>
</dbReference>
<feature type="transmembrane region" description="Helical" evidence="2">
    <location>
        <begin position="275"/>
        <end position="299"/>
    </location>
</feature>
<dbReference type="CDD" id="cd00371">
    <property type="entry name" value="HMA"/>
    <property type="match status" value="1"/>
</dbReference>
<feature type="transmembrane region" description="Helical" evidence="2">
    <location>
        <begin position="311"/>
        <end position="332"/>
    </location>
</feature>
<dbReference type="PANTHER" id="PTHR42208:SF1">
    <property type="entry name" value="HEAVY METAL TRANSPORTER"/>
    <property type="match status" value="1"/>
</dbReference>
<feature type="transmembrane region" description="Helical" evidence="2">
    <location>
        <begin position="167"/>
        <end position="193"/>
    </location>
</feature>
<dbReference type="OrthoDB" id="9800141at2"/>
<reference evidence="4 5" key="1">
    <citation type="submission" date="2016-11" db="EMBL/GenBank/DDBJ databases">
        <authorList>
            <person name="Varghese N."/>
            <person name="Submissions S."/>
        </authorList>
    </citation>
    <scope>NUCLEOTIDE SEQUENCE [LARGE SCALE GENOMIC DNA]</scope>
    <source>
        <strain evidence="4 5">DSM 19027</strain>
    </source>
</reference>
<accession>A0A1M6JIE0</accession>
<evidence type="ECO:0000256" key="2">
    <source>
        <dbReference type="SAM" id="Phobius"/>
    </source>
</evidence>
<dbReference type="GO" id="GO:0046872">
    <property type="term" value="F:metal ion binding"/>
    <property type="evidence" value="ECO:0007669"/>
    <property type="project" value="UniProtKB-KW"/>
</dbReference>
<feature type="transmembrane region" description="Helical" evidence="2">
    <location>
        <begin position="199"/>
        <end position="226"/>
    </location>
</feature>
<dbReference type="SUPFAM" id="SSF55008">
    <property type="entry name" value="HMA, heavy metal-associated domain"/>
    <property type="match status" value="1"/>
</dbReference>
<dbReference type="AlphaFoldDB" id="A0A1M6JIE0"/>
<feature type="transmembrane region" description="Helical" evidence="2">
    <location>
        <begin position="124"/>
        <end position="147"/>
    </location>
</feature>
<keyword evidence="5" id="KW-1185">Reference proteome</keyword>
<evidence type="ECO:0000256" key="1">
    <source>
        <dbReference type="ARBA" id="ARBA00022723"/>
    </source>
</evidence>
<dbReference type="FunFam" id="3.30.70.100:FF:000001">
    <property type="entry name" value="ATPase copper transporting beta"/>
    <property type="match status" value="1"/>
</dbReference>
<dbReference type="InterPro" id="IPR036163">
    <property type="entry name" value="HMA_dom_sf"/>
</dbReference>
<dbReference type="Proteomes" id="UP000324781">
    <property type="component" value="Unassembled WGS sequence"/>
</dbReference>
<organism evidence="4 5">
    <name type="scientific">Thermoclostridium caenicola</name>
    <dbReference type="NCBI Taxonomy" id="659425"/>
    <lineage>
        <taxon>Bacteria</taxon>
        <taxon>Bacillati</taxon>
        <taxon>Bacillota</taxon>
        <taxon>Clostridia</taxon>
        <taxon>Eubacteriales</taxon>
        <taxon>Oscillospiraceae</taxon>
        <taxon>Thermoclostridium</taxon>
    </lineage>
</organism>
<keyword evidence="2" id="KW-0812">Transmembrane</keyword>
<dbReference type="Gene3D" id="2.60.40.420">
    <property type="entry name" value="Cupredoxins - blue copper proteins"/>
    <property type="match status" value="1"/>
</dbReference>
<keyword evidence="1" id="KW-0479">Metal-binding</keyword>
<dbReference type="EMBL" id="FQZP01000057">
    <property type="protein sequence ID" value="SHJ46469.1"/>
    <property type="molecule type" value="Genomic_DNA"/>
</dbReference>
<dbReference type="InterPro" id="IPR008972">
    <property type="entry name" value="Cupredoxin"/>
</dbReference>
<dbReference type="InterPro" id="IPR006121">
    <property type="entry name" value="HMA_dom"/>
</dbReference>
<dbReference type="Pfam" id="PF13386">
    <property type="entry name" value="DsbD_2"/>
    <property type="match status" value="1"/>
</dbReference>
<dbReference type="PROSITE" id="PS01047">
    <property type="entry name" value="HMA_1"/>
    <property type="match status" value="1"/>
</dbReference>
<dbReference type="InterPro" id="IPR017969">
    <property type="entry name" value="Heavy-metal-associated_CS"/>
</dbReference>
<feature type="transmembrane region" description="Helical" evidence="2">
    <location>
        <begin position="247"/>
        <end position="269"/>
    </location>
</feature>
<keyword evidence="2" id="KW-1133">Transmembrane helix</keyword>